<dbReference type="GO" id="GO:0008782">
    <property type="term" value="F:adenosylhomocysteine nucleosidase activity"/>
    <property type="evidence" value="ECO:0007669"/>
    <property type="project" value="UniProtKB-EC"/>
</dbReference>
<comment type="pathway">
    <text evidence="1">Amino-acid biosynthesis; L-methionine biosynthesis via salvage pathway; S-methyl-5-thio-alpha-D-ribose 1-phosphate from S-methyl-5'-thioadenosine (hydrolase route): step 1/2.</text>
</comment>
<sequence length="230" mass="24060">MIGIIGAMKVEVEGLKKELKDLKVTTISGIEFNQGFLNGTSVVIAVCGIGKVFAAICAQTMILKFGVDKIINTGVAGSLSPDLEVGDMVVATAVCQHDMDTSGLGDPVGMVSGLNQIFFETDKALQELALESARDKDFKCVTGVIATGDQFMKDTVKGELIASTFKAVAVEMEGGAIGQVCAVNKIPFLVIRVMSDCADDGANVDYAVFLDGAAKESMEVVKGIAESYAS</sequence>
<dbReference type="AlphaFoldDB" id="A0A227KGI6"/>
<dbReference type="InterPro" id="IPR000845">
    <property type="entry name" value="Nucleoside_phosphorylase_d"/>
</dbReference>
<organism evidence="7 8">
    <name type="scientific">Turicimonas muris</name>
    <dbReference type="NCBI Taxonomy" id="1796652"/>
    <lineage>
        <taxon>Bacteria</taxon>
        <taxon>Pseudomonadati</taxon>
        <taxon>Pseudomonadota</taxon>
        <taxon>Betaproteobacteria</taxon>
        <taxon>Burkholderiales</taxon>
        <taxon>Sutterellaceae</taxon>
        <taxon>Turicimonas</taxon>
    </lineage>
</organism>
<dbReference type="EC" id="3.2.2.9" evidence="2"/>
<dbReference type="NCBIfam" id="NF004079">
    <property type="entry name" value="PRK05584.1"/>
    <property type="match status" value="1"/>
</dbReference>
<dbReference type="NCBIfam" id="TIGR01704">
    <property type="entry name" value="MTA_SAH-Nsdase"/>
    <property type="match status" value="1"/>
</dbReference>
<evidence type="ECO:0000256" key="4">
    <source>
        <dbReference type="ARBA" id="ARBA00022801"/>
    </source>
</evidence>
<dbReference type="Proteomes" id="UP000214610">
    <property type="component" value="Unassembled WGS sequence"/>
</dbReference>
<dbReference type="Pfam" id="PF01048">
    <property type="entry name" value="PNP_UDP_1"/>
    <property type="match status" value="1"/>
</dbReference>
<dbReference type="GO" id="GO:0019284">
    <property type="term" value="P:L-methionine salvage from S-adenosylmethionine"/>
    <property type="evidence" value="ECO:0007669"/>
    <property type="project" value="TreeGrafter"/>
</dbReference>
<comment type="caution">
    <text evidence="7">The sequence shown here is derived from an EMBL/GenBank/DDBJ whole genome shotgun (WGS) entry which is preliminary data.</text>
</comment>
<keyword evidence="3" id="KW-0028">Amino-acid biosynthesis</keyword>
<keyword evidence="8" id="KW-1185">Reference proteome</keyword>
<evidence type="ECO:0000313" key="7">
    <source>
        <dbReference type="EMBL" id="OXE45779.1"/>
    </source>
</evidence>
<name>A0A227KGI6_9BURK</name>
<dbReference type="RefSeq" id="WP_066592637.1">
    <property type="nucleotide sequence ID" value="NZ_CAJTBZ010000015.1"/>
</dbReference>
<evidence type="ECO:0000256" key="1">
    <source>
        <dbReference type="ARBA" id="ARBA00004945"/>
    </source>
</evidence>
<dbReference type="GO" id="GO:0019509">
    <property type="term" value="P:L-methionine salvage from methylthioadenosine"/>
    <property type="evidence" value="ECO:0007669"/>
    <property type="project" value="UniProtKB-UniPathway"/>
</dbReference>
<keyword evidence="5" id="KW-0486">Methionine biosynthesis</keyword>
<dbReference type="GeneID" id="78361375"/>
<evidence type="ECO:0000256" key="3">
    <source>
        <dbReference type="ARBA" id="ARBA00022605"/>
    </source>
</evidence>
<evidence type="ECO:0000259" key="6">
    <source>
        <dbReference type="Pfam" id="PF01048"/>
    </source>
</evidence>
<dbReference type="GO" id="GO:0005829">
    <property type="term" value="C:cytosol"/>
    <property type="evidence" value="ECO:0007669"/>
    <property type="project" value="TreeGrafter"/>
</dbReference>
<dbReference type="PANTHER" id="PTHR46832:SF1">
    <property type="entry name" value="5'-METHYLTHIOADENOSINE_S-ADENOSYLHOMOCYSTEINE NUCLEOSIDASE"/>
    <property type="match status" value="1"/>
</dbReference>
<gene>
    <name evidence="7" type="ORF">ADH67_10165</name>
</gene>
<dbReference type="Gene3D" id="3.40.50.1580">
    <property type="entry name" value="Nucleoside phosphorylase domain"/>
    <property type="match status" value="1"/>
</dbReference>
<dbReference type="UniPathway" id="UPA00904">
    <property type="reaction ID" value="UER00871"/>
</dbReference>
<dbReference type="SUPFAM" id="SSF53167">
    <property type="entry name" value="Purine and uridine phosphorylases"/>
    <property type="match status" value="1"/>
</dbReference>
<dbReference type="InterPro" id="IPR010049">
    <property type="entry name" value="MTA_SAH_Nsdase"/>
</dbReference>
<dbReference type="EMBL" id="NHMP01000007">
    <property type="protein sequence ID" value="OXE45779.1"/>
    <property type="molecule type" value="Genomic_DNA"/>
</dbReference>
<feature type="domain" description="Nucleoside phosphorylase" evidence="6">
    <location>
        <begin position="2"/>
        <end position="222"/>
    </location>
</feature>
<proteinExistence type="predicted"/>
<dbReference type="InterPro" id="IPR035994">
    <property type="entry name" value="Nucleoside_phosphorylase_sf"/>
</dbReference>
<dbReference type="CDD" id="cd09008">
    <property type="entry name" value="MTAN"/>
    <property type="match status" value="1"/>
</dbReference>
<protein>
    <recommendedName>
        <fullName evidence="2">adenosylhomocysteine nucleosidase</fullName>
        <ecNumber evidence="2">3.2.2.9</ecNumber>
    </recommendedName>
</protein>
<evidence type="ECO:0000256" key="2">
    <source>
        <dbReference type="ARBA" id="ARBA00011974"/>
    </source>
</evidence>
<dbReference type="GO" id="GO:0008930">
    <property type="term" value="F:methylthioadenosine nucleosidase activity"/>
    <property type="evidence" value="ECO:0007669"/>
    <property type="project" value="InterPro"/>
</dbReference>
<evidence type="ECO:0000256" key="5">
    <source>
        <dbReference type="ARBA" id="ARBA00023167"/>
    </source>
</evidence>
<accession>A0A227KGI6</accession>
<keyword evidence="4" id="KW-0378">Hydrolase</keyword>
<dbReference type="GO" id="GO:0009164">
    <property type="term" value="P:nucleoside catabolic process"/>
    <property type="evidence" value="ECO:0007669"/>
    <property type="project" value="InterPro"/>
</dbReference>
<dbReference type="PANTHER" id="PTHR46832">
    <property type="entry name" value="5'-METHYLTHIOADENOSINE/S-ADENOSYLHOMOCYSTEINE NUCLEOSIDASE"/>
    <property type="match status" value="1"/>
</dbReference>
<reference evidence="8" key="1">
    <citation type="submission" date="2017-05" db="EMBL/GenBank/DDBJ databases">
        <title>Improved OligoMM genomes.</title>
        <authorList>
            <person name="Garzetti D."/>
        </authorList>
    </citation>
    <scope>NUCLEOTIDE SEQUENCE [LARGE SCALE GENOMIC DNA]</scope>
    <source>
        <strain evidence="8">YL45</strain>
    </source>
</reference>
<evidence type="ECO:0000313" key="8">
    <source>
        <dbReference type="Proteomes" id="UP000214610"/>
    </source>
</evidence>